<feature type="domain" description="DNA-binding transcriptional repressor CapW winged helix-turn-helix" evidence="3">
    <location>
        <begin position="16"/>
        <end position="89"/>
    </location>
</feature>
<proteinExistence type="predicted"/>
<dbReference type="EMBL" id="JABBMT010000007">
    <property type="protein sequence ID" value="NMM40577.1"/>
    <property type="molecule type" value="Genomic_DNA"/>
</dbReference>
<dbReference type="InterPro" id="IPR059019">
    <property type="entry name" value="WHD_CapW"/>
</dbReference>
<dbReference type="RefSeq" id="WP_169019627.1">
    <property type="nucleotide sequence ID" value="NZ_JABBMT010000007.1"/>
</dbReference>
<dbReference type="PANTHER" id="PTHR34580:SF1">
    <property type="entry name" value="PROTEIN PAFC"/>
    <property type="match status" value="1"/>
</dbReference>
<sequence>MSIESDYRMDEFSFAQKQRLAYIDFKLYFTGMVTRSEIVSHFELGLAAATRDLKFYKDNAPNNMAYDNVEKKYFITTQFKPIFKHDARRTLIKLANNISDGFDSIGDTSFPIESPSPLNVPDIDIIAKLSQAIINHKPISVIYTSLSSGSGARELVPHSIVDNGLRWHLRAYDRKSKSFRDFVLTRITKVTIQAQKSSPEEDKLEDHQWMRMVPLQIVPHPNNVKHPTAIKLDFGMEKGVLEVNVRAAMAGYLLRRWNVDCSESGSLSGPEYQLYLQNIQTLYGAENLAIAPGYGN</sequence>
<dbReference type="PROSITE" id="PS52050">
    <property type="entry name" value="WYL"/>
    <property type="match status" value="1"/>
</dbReference>
<name>A0A7Y0DRZ7_9GAMM</name>
<dbReference type="Proteomes" id="UP000570493">
    <property type="component" value="Unassembled WGS sequence"/>
</dbReference>
<accession>A0A7Y0DRZ7</accession>
<evidence type="ECO:0000313" key="5">
    <source>
        <dbReference type="Proteomes" id="UP000570493"/>
    </source>
</evidence>
<organism evidence="4 5">
    <name type="scientific">Pseudoalteromonas arctica</name>
    <dbReference type="NCBI Taxonomy" id="394751"/>
    <lineage>
        <taxon>Bacteria</taxon>
        <taxon>Pseudomonadati</taxon>
        <taxon>Pseudomonadota</taxon>
        <taxon>Gammaproteobacteria</taxon>
        <taxon>Alteromonadales</taxon>
        <taxon>Pseudoalteromonadaceae</taxon>
        <taxon>Pseudoalteromonas</taxon>
    </lineage>
</organism>
<gene>
    <name evidence="4" type="ORF">HHO47_06900</name>
</gene>
<comment type="caution">
    <text evidence="4">The sequence shown here is derived from an EMBL/GenBank/DDBJ whole genome shotgun (WGS) entry which is preliminary data.</text>
</comment>
<feature type="domain" description="DNA-binding transcriptional repressor CapW C-terminal dimerisation" evidence="2">
    <location>
        <begin position="212"/>
        <end position="281"/>
    </location>
</feature>
<dbReference type="Pfam" id="PF13280">
    <property type="entry name" value="WYL"/>
    <property type="match status" value="1"/>
</dbReference>
<dbReference type="AlphaFoldDB" id="A0A7Y0DRZ7"/>
<dbReference type="InterPro" id="IPR051534">
    <property type="entry name" value="CBASS_pafABC_assoc_protein"/>
</dbReference>
<dbReference type="InterPro" id="IPR059020">
    <property type="entry name" value="CapW_CTD"/>
</dbReference>
<dbReference type="Pfam" id="PF26109">
    <property type="entry name" value="WHD_BrxR"/>
    <property type="match status" value="1"/>
</dbReference>
<evidence type="ECO:0000259" key="3">
    <source>
        <dbReference type="Pfam" id="PF26109"/>
    </source>
</evidence>
<feature type="domain" description="WYL" evidence="1">
    <location>
        <begin position="125"/>
        <end position="192"/>
    </location>
</feature>
<evidence type="ECO:0000259" key="2">
    <source>
        <dbReference type="Pfam" id="PF26107"/>
    </source>
</evidence>
<keyword evidence="5" id="KW-1185">Reference proteome</keyword>
<dbReference type="PANTHER" id="PTHR34580">
    <property type="match status" value="1"/>
</dbReference>
<dbReference type="PIRSF" id="PIRSF015558">
    <property type="entry name" value="Txn_reg_DeoR_prd"/>
    <property type="match status" value="1"/>
</dbReference>
<evidence type="ECO:0000313" key="4">
    <source>
        <dbReference type="EMBL" id="NMM40577.1"/>
    </source>
</evidence>
<dbReference type="InterPro" id="IPR016634">
    <property type="entry name" value="CapW-like"/>
</dbReference>
<dbReference type="InterPro" id="IPR026881">
    <property type="entry name" value="WYL_dom"/>
</dbReference>
<reference evidence="4" key="1">
    <citation type="submission" date="2020-04" db="EMBL/GenBank/DDBJ databases">
        <title>Genome Sequencing for Pseudoaltermonas arctica.</title>
        <authorList>
            <person name="Elkins N.S."/>
        </authorList>
    </citation>
    <scope>NUCLEOTIDE SEQUENCE [LARGE SCALE GENOMIC DNA]</scope>
    <source>
        <strain evidence="4">NEC-BIFX-2020_0012</strain>
    </source>
</reference>
<evidence type="ECO:0000259" key="1">
    <source>
        <dbReference type="Pfam" id="PF13280"/>
    </source>
</evidence>
<dbReference type="Pfam" id="PF26107">
    <property type="entry name" value="BrxR_CTD"/>
    <property type="match status" value="1"/>
</dbReference>
<protein>
    <submittedName>
        <fullName evidence="4">WYL domain-containing protein</fullName>
    </submittedName>
</protein>